<reference evidence="1" key="1">
    <citation type="submission" date="2022-08" db="EMBL/GenBank/DDBJ databases">
        <title>Genome Sequence of Pycnoporus sanguineus.</title>
        <authorList>
            <person name="Buettner E."/>
        </authorList>
    </citation>
    <scope>NUCLEOTIDE SEQUENCE</scope>
    <source>
        <strain evidence="1">CG-C14</strain>
    </source>
</reference>
<dbReference type="Proteomes" id="UP001144978">
    <property type="component" value="Unassembled WGS sequence"/>
</dbReference>
<proteinExistence type="predicted"/>
<keyword evidence="2" id="KW-1185">Reference proteome</keyword>
<sequence length="70" mass="7275">MAMASTLFVDCAPEDEVIVAVLLNDAPEETGGKLDMLLAFPAESLSATRRAALIPPAVLPTALVIFCAVC</sequence>
<dbReference type="EMBL" id="JANSHE010001104">
    <property type="protein sequence ID" value="KAJ3004604.1"/>
    <property type="molecule type" value="Genomic_DNA"/>
</dbReference>
<comment type="caution">
    <text evidence="1">The sequence shown here is derived from an EMBL/GenBank/DDBJ whole genome shotgun (WGS) entry which is preliminary data.</text>
</comment>
<name>A0ACC1PX44_9APHY</name>
<organism evidence="1 2">
    <name type="scientific">Trametes sanguinea</name>
    <dbReference type="NCBI Taxonomy" id="158606"/>
    <lineage>
        <taxon>Eukaryota</taxon>
        <taxon>Fungi</taxon>
        <taxon>Dikarya</taxon>
        <taxon>Basidiomycota</taxon>
        <taxon>Agaricomycotina</taxon>
        <taxon>Agaricomycetes</taxon>
        <taxon>Polyporales</taxon>
        <taxon>Polyporaceae</taxon>
        <taxon>Trametes</taxon>
    </lineage>
</organism>
<evidence type="ECO:0000313" key="2">
    <source>
        <dbReference type="Proteomes" id="UP001144978"/>
    </source>
</evidence>
<protein>
    <submittedName>
        <fullName evidence="1">Uncharacterized protein</fullName>
    </submittedName>
</protein>
<accession>A0ACC1PX44</accession>
<evidence type="ECO:0000313" key="1">
    <source>
        <dbReference type="EMBL" id="KAJ3004604.1"/>
    </source>
</evidence>
<gene>
    <name evidence="1" type="ORF">NUW54_g4736</name>
</gene>